<dbReference type="PANTHER" id="PTHR46579">
    <property type="entry name" value="F5/8 TYPE C DOMAIN-CONTAINING PROTEIN-RELATED"/>
    <property type="match status" value="1"/>
</dbReference>
<evidence type="ECO:0008006" key="3">
    <source>
        <dbReference type="Google" id="ProtNLM"/>
    </source>
</evidence>
<name>A0A8W8P6H5_MAGGI</name>
<evidence type="ECO:0000313" key="2">
    <source>
        <dbReference type="Proteomes" id="UP000005408"/>
    </source>
</evidence>
<evidence type="ECO:0000313" key="1">
    <source>
        <dbReference type="EnsemblMetazoa" id="G9573.1:cds"/>
    </source>
</evidence>
<protein>
    <recommendedName>
        <fullName evidence="3">Transposase domain-containing protein</fullName>
    </recommendedName>
</protein>
<proteinExistence type="predicted"/>
<dbReference type="AlphaFoldDB" id="A0A8W8P6H5"/>
<keyword evidence="2" id="KW-1185">Reference proteome</keyword>
<dbReference type="PANTHER" id="PTHR46579:SF2">
    <property type="entry name" value="C2H2-TYPE DOMAIN-CONTAINING PROTEIN"/>
    <property type="match status" value="1"/>
</dbReference>
<dbReference type="Proteomes" id="UP000005408">
    <property type="component" value="Unassembled WGS sequence"/>
</dbReference>
<dbReference type="EnsemblMetazoa" id="G9573.1">
    <property type="protein sequence ID" value="G9573.1:cds"/>
    <property type="gene ID" value="G9573"/>
</dbReference>
<sequence length="485" mass="56010">EDAVEDHPRDRTDMLIVSLLKMLLCWQSFFYVSDLAFSYLLLLIKSLLYLVAASSELTQELYKRFPSNIYQLHKSILFVKDKFQRHVVCPKCFTLYDFSDCKNIVEGVETSKKCSNVVFPNHALAHFRRPCGEVLLKPVSMQGKTNIVPRKSYCYKSIEESLEILVKREGFEDLCESWRYRNVPNDILMDVYDGDVWKCFNGEKYDFFTVERNFGVMFNVDWFQPFKHTNYSVGAIYLTILNLPRTERFKKKNIILIGLIPDMKTEPPTNTFIEPLVDELKEAWQGFSMKSFKSPSQPVTFKLALICVGCDIPASRKLCGFLGHAETKGCNKCMKSFDGGVGEKNYGGFDTCCELRDLEKHKEIVGKIVRSKTKTSREQLEKEYGVRYSVLLELDYFDPVKMTIIDPMHNLFLGTAKRMLSIWKDHKLLQSEHFEIIQNRIEGIFCPSDVGKLPQKMASSLGSFNADQYKNWTILFMAYGHLVAG</sequence>
<accession>A0A8W8P6H5</accession>
<reference evidence="1" key="1">
    <citation type="submission" date="2022-08" db="UniProtKB">
        <authorList>
            <consortium name="EnsemblMetazoa"/>
        </authorList>
    </citation>
    <scope>IDENTIFICATION</scope>
    <source>
        <strain evidence="1">05x7-T-G4-1.051#20</strain>
    </source>
</reference>
<dbReference type="Pfam" id="PF02992">
    <property type="entry name" value="Transposase_21"/>
    <property type="match status" value="1"/>
</dbReference>
<organism evidence="1 2">
    <name type="scientific">Magallana gigas</name>
    <name type="common">Pacific oyster</name>
    <name type="synonym">Crassostrea gigas</name>
    <dbReference type="NCBI Taxonomy" id="29159"/>
    <lineage>
        <taxon>Eukaryota</taxon>
        <taxon>Metazoa</taxon>
        <taxon>Spiralia</taxon>
        <taxon>Lophotrochozoa</taxon>
        <taxon>Mollusca</taxon>
        <taxon>Bivalvia</taxon>
        <taxon>Autobranchia</taxon>
        <taxon>Pteriomorphia</taxon>
        <taxon>Ostreida</taxon>
        <taxon>Ostreoidea</taxon>
        <taxon>Ostreidae</taxon>
        <taxon>Magallana</taxon>
    </lineage>
</organism>
<dbReference type="InterPro" id="IPR004242">
    <property type="entry name" value="Transposase_21"/>
</dbReference>